<keyword evidence="11" id="KW-1185">Reference proteome</keyword>
<dbReference type="InterPro" id="IPR004167">
    <property type="entry name" value="PSBD"/>
</dbReference>
<dbReference type="PROSITE" id="PS51826">
    <property type="entry name" value="PSBD"/>
    <property type="match status" value="1"/>
</dbReference>
<comment type="cofactor">
    <cofactor evidence="1 6">
        <name>(R)-lipoate</name>
        <dbReference type="ChEBI" id="CHEBI:83088"/>
    </cofactor>
</comment>
<dbReference type="FunFam" id="3.30.559.10:FF:000007">
    <property type="entry name" value="Dihydrolipoamide acetyltransferase component of pyruvate dehydrogenase complex"/>
    <property type="match status" value="1"/>
</dbReference>
<dbReference type="InterPro" id="IPR000089">
    <property type="entry name" value="Biotin_lipoyl"/>
</dbReference>
<dbReference type="Pfam" id="PF00198">
    <property type="entry name" value="2-oxoacid_dh"/>
    <property type="match status" value="1"/>
</dbReference>
<gene>
    <name evidence="10" type="ORF">H7C19_33970</name>
</gene>
<dbReference type="GO" id="GO:0016407">
    <property type="term" value="F:acetyltransferase activity"/>
    <property type="evidence" value="ECO:0007669"/>
    <property type="project" value="TreeGrafter"/>
</dbReference>
<evidence type="ECO:0000256" key="4">
    <source>
        <dbReference type="ARBA" id="ARBA00022823"/>
    </source>
</evidence>
<dbReference type="Pfam" id="PF02817">
    <property type="entry name" value="E3_binding"/>
    <property type="match status" value="1"/>
</dbReference>
<evidence type="ECO:0000259" key="9">
    <source>
        <dbReference type="PROSITE" id="PS51826"/>
    </source>
</evidence>
<dbReference type="SUPFAM" id="SSF51230">
    <property type="entry name" value="Single hybrid motif"/>
    <property type="match status" value="1"/>
</dbReference>
<dbReference type="Gene3D" id="2.40.50.100">
    <property type="match status" value="1"/>
</dbReference>
<dbReference type="PROSITE" id="PS50968">
    <property type="entry name" value="BIOTINYL_LIPOYL"/>
    <property type="match status" value="1"/>
</dbReference>
<dbReference type="CDD" id="cd06849">
    <property type="entry name" value="lipoyl_domain"/>
    <property type="match status" value="1"/>
</dbReference>
<organism evidence="10 11">
    <name type="scientific">Cohnella nanjingensis</name>
    <dbReference type="NCBI Taxonomy" id="1387779"/>
    <lineage>
        <taxon>Bacteria</taxon>
        <taxon>Bacillati</taxon>
        <taxon>Bacillota</taxon>
        <taxon>Bacilli</taxon>
        <taxon>Bacillales</taxon>
        <taxon>Paenibacillaceae</taxon>
        <taxon>Cohnella</taxon>
    </lineage>
</organism>
<dbReference type="PANTHER" id="PTHR43178:SF5">
    <property type="entry name" value="LIPOAMIDE ACYLTRANSFERASE COMPONENT OF BRANCHED-CHAIN ALPHA-KETO ACID DEHYDROGENASE COMPLEX, MITOCHONDRIAL"/>
    <property type="match status" value="1"/>
</dbReference>
<feature type="domain" description="Peripheral subunit-binding (PSBD)" evidence="9">
    <location>
        <begin position="136"/>
        <end position="173"/>
    </location>
</feature>
<dbReference type="GO" id="GO:0031405">
    <property type="term" value="F:lipoic acid binding"/>
    <property type="evidence" value="ECO:0007669"/>
    <property type="project" value="TreeGrafter"/>
</dbReference>
<evidence type="ECO:0000313" key="11">
    <source>
        <dbReference type="Proteomes" id="UP000547209"/>
    </source>
</evidence>
<dbReference type="GO" id="GO:0005737">
    <property type="term" value="C:cytoplasm"/>
    <property type="evidence" value="ECO:0007669"/>
    <property type="project" value="TreeGrafter"/>
</dbReference>
<evidence type="ECO:0000256" key="6">
    <source>
        <dbReference type="RuleBase" id="RU003423"/>
    </source>
</evidence>
<keyword evidence="5 6" id="KW-0012">Acyltransferase</keyword>
<evidence type="ECO:0000256" key="3">
    <source>
        <dbReference type="ARBA" id="ARBA00022679"/>
    </source>
</evidence>
<comment type="caution">
    <text evidence="10">The sequence shown here is derived from an EMBL/GenBank/DDBJ whole genome shotgun (WGS) entry which is preliminary data.</text>
</comment>
<protein>
    <recommendedName>
        <fullName evidence="6">Dihydrolipoamide acetyltransferase component of pyruvate dehydrogenase complex</fullName>
        <ecNumber evidence="6">2.3.1.-</ecNumber>
    </recommendedName>
</protein>
<dbReference type="InterPro" id="IPR003016">
    <property type="entry name" value="2-oxoA_DH_lipoyl-BS"/>
</dbReference>
<dbReference type="Proteomes" id="UP000547209">
    <property type="component" value="Unassembled WGS sequence"/>
</dbReference>
<dbReference type="PANTHER" id="PTHR43178">
    <property type="entry name" value="DIHYDROLIPOAMIDE ACETYLTRANSFERASE COMPONENT OF PYRUVATE DEHYDROGENASE COMPLEX"/>
    <property type="match status" value="1"/>
</dbReference>
<evidence type="ECO:0000256" key="5">
    <source>
        <dbReference type="ARBA" id="ARBA00023315"/>
    </source>
</evidence>
<evidence type="ECO:0000256" key="7">
    <source>
        <dbReference type="SAM" id="MobiDB-lite"/>
    </source>
</evidence>
<dbReference type="InterPro" id="IPR001078">
    <property type="entry name" value="2-oxoacid_DH_actylTfrase"/>
</dbReference>
<dbReference type="InterPro" id="IPR011053">
    <property type="entry name" value="Single_hybrid_motif"/>
</dbReference>
<dbReference type="SUPFAM" id="SSF47005">
    <property type="entry name" value="Peripheral subunit-binding domain of 2-oxo acid dehydrogenase complex"/>
    <property type="match status" value="1"/>
</dbReference>
<dbReference type="EC" id="2.3.1.-" evidence="6"/>
<evidence type="ECO:0000313" key="10">
    <source>
        <dbReference type="EMBL" id="MBB6675681.1"/>
    </source>
</evidence>
<keyword evidence="3 6" id="KW-0808">Transferase</keyword>
<feature type="domain" description="Lipoyl-binding" evidence="8">
    <location>
        <begin position="5"/>
        <end position="80"/>
    </location>
</feature>
<name>A0A7X0RXW1_9BACL</name>
<dbReference type="Gene3D" id="4.10.320.10">
    <property type="entry name" value="E3-binding domain"/>
    <property type="match status" value="1"/>
</dbReference>
<sequence length="481" mass="51083">MPKQLTEIIMPQLAESLVTATVERWLKQPGDTVEMYEPICELITDKVNAELPSTVRGVLVKVLVGAGETIDVGSPICLIETEAAEIYAEIPGGAAAAGLPATAAQEAAESYAAAPAPSAGNPQDAGAGANAPMRHRYSPAVQSLAAEHRIDLNRVAGTGAGGRITRADVLAAVQAGGAGSADRAASAPATAPATAAPTPAQNAPAASAPAAAAQLAPMDPRMPVRSSGLHLSESPRIPSVEIEGQELPGRGEYMIDVTPIRNTIASRMRQSVTEIPHGWMMIEVDVTNLVVLRNKLKDEFTKREGINLTYMPFLCKAAVSAIKDYPIMNSVWATDKIIVKREINLSLAVGTEDSVITPVIRNADQKSIAGLAHEIDDLARRTREGKLKLNDLQGGTFTVNNTGSFGSVLTQPIINYPQAAIMTFESIVKRPVVINDMIGVRSMVNLCLSLDHRILDGVICGRFLQRVKENLESYGSDTKLY</sequence>
<dbReference type="EMBL" id="JACJVP010000094">
    <property type="protein sequence ID" value="MBB6675681.1"/>
    <property type="molecule type" value="Genomic_DNA"/>
</dbReference>
<evidence type="ECO:0000256" key="1">
    <source>
        <dbReference type="ARBA" id="ARBA00001938"/>
    </source>
</evidence>
<dbReference type="InterPro" id="IPR050743">
    <property type="entry name" value="2-oxoacid_DH_E2_comp"/>
</dbReference>
<feature type="region of interest" description="Disordered" evidence="7">
    <location>
        <begin position="182"/>
        <end position="215"/>
    </location>
</feature>
<evidence type="ECO:0000256" key="2">
    <source>
        <dbReference type="ARBA" id="ARBA00007317"/>
    </source>
</evidence>
<dbReference type="Pfam" id="PF00364">
    <property type="entry name" value="Biotin_lipoyl"/>
    <property type="match status" value="1"/>
</dbReference>
<dbReference type="SUPFAM" id="SSF52777">
    <property type="entry name" value="CoA-dependent acyltransferases"/>
    <property type="match status" value="1"/>
</dbReference>
<feature type="region of interest" description="Disordered" evidence="7">
    <location>
        <begin position="113"/>
        <end position="132"/>
    </location>
</feature>
<dbReference type="InterPro" id="IPR036625">
    <property type="entry name" value="E3-bd_dom_sf"/>
</dbReference>
<comment type="similarity">
    <text evidence="2 6">Belongs to the 2-oxoacid dehydrogenase family.</text>
</comment>
<keyword evidence="4 6" id="KW-0450">Lipoyl</keyword>
<reference evidence="10 11" key="1">
    <citation type="submission" date="2020-08" db="EMBL/GenBank/DDBJ databases">
        <title>Cohnella phylogeny.</title>
        <authorList>
            <person name="Dunlap C."/>
        </authorList>
    </citation>
    <scope>NUCLEOTIDE SEQUENCE [LARGE SCALE GENOMIC DNA]</scope>
    <source>
        <strain evidence="10 11">DSM 28246</strain>
    </source>
</reference>
<proteinExistence type="inferred from homology"/>
<dbReference type="InterPro" id="IPR023213">
    <property type="entry name" value="CAT-like_dom_sf"/>
</dbReference>
<dbReference type="PROSITE" id="PS00189">
    <property type="entry name" value="LIPOYL"/>
    <property type="match status" value="1"/>
</dbReference>
<evidence type="ECO:0000259" key="8">
    <source>
        <dbReference type="PROSITE" id="PS50968"/>
    </source>
</evidence>
<dbReference type="AlphaFoldDB" id="A0A7X0RXW1"/>
<dbReference type="RefSeq" id="WP_185673526.1">
    <property type="nucleotide sequence ID" value="NZ_JACJVP010000094.1"/>
</dbReference>
<accession>A0A7X0RXW1</accession>
<dbReference type="Gene3D" id="3.30.559.10">
    <property type="entry name" value="Chloramphenicol acetyltransferase-like domain"/>
    <property type="match status" value="1"/>
</dbReference>